<dbReference type="SUPFAM" id="SSF46689">
    <property type="entry name" value="Homeodomain-like"/>
    <property type="match status" value="1"/>
</dbReference>
<feature type="compositionally biased region" description="Basic and acidic residues" evidence="6">
    <location>
        <begin position="255"/>
        <end position="266"/>
    </location>
</feature>
<evidence type="ECO:0000256" key="5">
    <source>
        <dbReference type="RuleBase" id="RU000682"/>
    </source>
</evidence>
<protein>
    <recommendedName>
        <fullName evidence="7">Homeobox domain-containing protein</fullName>
    </recommendedName>
</protein>
<dbReference type="EMBL" id="JAFIRN010000003">
    <property type="protein sequence ID" value="KAG5851777.1"/>
    <property type="molecule type" value="Genomic_DNA"/>
</dbReference>
<evidence type="ECO:0000256" key="4">
    <source>
        <dbReference type="PROSITE-ProRule" id="PRU00108"/>
    </source>
</evidence>
<accession>A0A9D3MMV4</accession>
<evidence type="ECO:0000256" key="1">
    <source>
        <dbReference type="ARBA" id="ARBA00023125"/>
    </source>
</evidence>
<feature type="DNA-binding region" description="Homeobox" evidence="4">
    <location>
        <begin position="151"/>
        <end position="210"/>
    </location>
</feature>
<dbReference type="InterPro" id="IPR009057">
    <property type="entry name" value="Homeodomain-like_sf"/>
</dbReference>
<dbReference type="GO" id="GO:0021520">
    <property type="term" value="P:spinal cord motor neuron cell fate specification"/>
    <property type="evidence" value="ECO:0007669"/>
    <property type="project" value="InterPro"/>
</dbReference>
<gene>
    <name evidence="8" type="ORF">ANANG_G00055390</name>
</gene>
<feature type="region of interest" description="Disordered" evidence="6">
    <location>
        <begin position="295"/>
        <end position="314"/>
    </location>
</feature>
<keyword evidence="2 4" id="KW-0371">Homeobox</keyword>
<comment type="subcellular location">
    <subcellularLocation>
        <location evidence="4 5">Nucleus</location>
    </subcellularLocation>
</comment>
<feature type="domain" description="Homeobox" evidence="7">
    <location>
        <begin position="149"/>
        <end position="209"/>
    </location>
</feature>
<dbReference type="PROSITE" id="PS50071">
    <property type="entry name" value="HOMEOBOX_2"/>
    <property type="match status" value="1"/>
</dbReference>
<dbReference type="InterPro" id="IPR017970">
    <property type="entry name" value="Homeobox_CS"/>
</dbReference>
<keyword evidence="9" id="KW-1185">Reference proteome</keyword>
<dbReference type="GO" id="GO:0048812">
    <property type="term" value="P:neuron projection morphogenesis"/>
    <property type="evidence" value="ECO:0007669"/>
    <property type="project" value="TreeGrafter"/>
</dbReference>
<evidence type="ECO:0000313" key="8">
    <source>
        <dbReference type="EMBL" id="KAG5851777.1"/>
    </source>
</evidence>
<dbReference type="InterPro" id="IPR042768">
    <property type="entry name" value="MNX1/Ceh-12"/>
</dbReference>
<dbReference type="PROSITE" id="PS00027">
    <property type="entry name" value="HOMEOBOX_1"/>
    <property type="match status" value="1"/>
</dbReference>
<dbReference type="Pfam" id="PF00046">
    <property type="entry name" value="Homeodomain"/>
    <property type="match status" value="1"/>
</dbReference>
<dbReference type="Gene3D" id="1.10.10.60">
    <property type="entry name" value="Homeodomain-like"/>
    <property type="match status" value="1"/>
</dbReference>
<name>A0A9D3MMV4_ANGAN</name>
<evidence type="ECO:0000259" key="7">
    <source>
        <dbReference type="PROSITE" id="PS50071"/>
    </source>
</evidence>
<dbReference type="SMART" id="SM00389">
    <property type="entry name" value="HOX"/>
    <property type="match status" value="1"/>
</dbReference>
<dbReference type="AlphaFoldDB" id="A0A9D3MMV4"/>
<dbReference type="PANTHER" id="PTHR24335:SF4">
    <property type="entry name" value="EXTRA-EXTRA"/>
    <property type="match status" value="1"/>
</dbReference>
<dbReference type="Proteomes" id="UP001044222">
    <property type="component" value="Unassembled WGS sequence"/>
</dbReference>
<keyword evidence="3 4" id="KW-0539">Nucleus</keyword>
<organism evidence="8 9">
    <name type="scientific">Anguilla anguilla</name>
    <name type="common">European freshwater eel</name>
    <name type="synonym">Muraena anguilla</name>
    <dbReference type="NCBI Taxonomy" id="7936"/>
    <lineage>
        <taxon>Eukaryota</taxon>
        <taxon>Metazoa</taxon>
        <taxon>Chordata</taxon>
        <taxon>Craniata</taxon>
        <taxon>Vertebrata</taxon>
        <taxon>Euteleostomi</taxon>
        <taxon>Actinopterygii</taxon>
        <taxon>Neopterygii</taxon>
        <taxon>Teleostei</taxon>
        <taxon>Anguilliformes</taxon>
        <taxon>Anguillidae</taxon>
        <taxon>Anguilla</taxon>
    </lineage>
</organism>
<dbReference type="PANTHER" id="PTHR24335">
    <property type="entry name" value="MOTOR NEURON AND PANCREAS HOMEOBOX PROTEIN"/>
    <property type="match status" value="1"/>
</dbReference>
<feature type="region of interest" description="Disordered" evidence="6">
    <location>
        <begin position="208"/>
        <end position="266"/>
    </location>
</feature>
<dbReference type="PRINTS" id="PR00024">
    <property type="entry name" value="HOMEOBOX"/>
</dbReference>
<proteinExistence type="predicted"/>
<dbReference type="InterPro" id="IPR020479">
    <property type="entry name" value="HD_metazoa"/>
</dbReference>
<keyword evidence="1 4" id="KW-0238">DNA-binding</keyword>
<evidence type="ECO:0000313" key="9">
    <source>
        <dbReference type="Proteomes" id="UP001044222"/>
    </source>
</evidence>
<evidence type="ECO:0000256" key="2">
    <source>
        <dbReference type="ARBA" id="ARBA00023155"/>
    </source>
</evidence>
<sequence>MDKSKNFRIDALLADESHWKWDLPSRQNSDSPAGSPVPCVRAGIPLPRGICGAGQLLTELDFKSGSQNLPREGLAPQGAMYSPPMYPMSAIGDRFPDFYPGFAQLMQATPEHFRVAGMSGSFPLDHWIGTGMVPRLLEYMTGPQSELMGRNRRPRTAFTSQQLLELENQFKLNKYLSRPKRFEVASSLMLTETQVKIWFQNRRMKWKRGRKATGRGEADPQSGYGRTDRPGKTAGEETEEEEEVEVEWRKRKGERHASRMRHEGSREVIVPLPTGLPGVPGGAPPVLPPPPLRWAGAGGGEGGREDRSGAVRSPVSPLIRGTPCVLTCMGAIRWRATAFSLQFGTFSHRLGCGKVTQKTQSTETTPTCN</sequence>
<reference evidence="8" key="1">
    <citation type="submission" date="2021-01" db="EMBL/GenBank/DDBJ databases">
        <title>A chromosome-scale assembly of European eel, Anguilla anguilla.</title>
        <authorList>
            <person name="Henkel C."/>
            <person name="Jong-Raadsen S.A."/>
            <person name="Dufour S."/>
            <person name="Weltzien F.-A."/>
            <person name="Palstra A.P."/>
            <person name="Pelster B."/>
            <person name="Spaink H.P."/>
            <person name="Van Den Thillart G.E."/>
            <person name="Jansen H."/>
            <person name="Zahm M."/>
            <person name="Klopp C."/>
            <person name="Cedric C."/>
            <person name="Louis A."/>
            <person name="Berthelot C."/>
            <person name="Parey E."/>
            <person name="Roest Crollius H."/>
            <person name="Montfort J."/>
            <person name="Robinson-Rechavi M."/>
            <person name="Bucao C."/>
            <person name="Bouchez O."/>
            <person name="Gislard M."/>
            <person name="Lluch J."/>
            <person name="Milhes M."/>
            <person name="Lampietro C."/>
            <person name="Lopez Roques C."/>
            <person name="Donnadieu C."/>
            <person name="Braasch I."/>
            <person name="Desvignes T."/>
            <person name="Postlethwait J."/>
            <person name="Bobe J."/>
            <person name="Guiguen Y."/>
            <person name="Dirks R."/>
        </authorList>
    </citation>
    <scope>NUCLEOTIDE SEQUENCE</scope>
    <source>
        <strain evidence="8">Tag_6206</strain>
        <tissue evidence="8">Liver</tissue>
    </source>
</reference>
<comment type="caution">
    <text evidence="8">The sequence shown here is derived from an EMBL/GenBank/DDBJ whole genome shotgun (WGS) entry which is preliminary data.</text>
</comment>
<dbReference type="GO" id="GO:1990837">
    <property type="term" value="F:sequence-specific double-stranded DNA binding"/>
    <property type="evidence" value="ECO:0007669"/>
    <property type="project" value="TreeGrafter"/>
</dbReference>
<dbReference type="InterPro" id="IPR001356">
    <property type="entry name" value="HD"/>
</dbReference>
<evidence type="ECO:0000256" key="6">
    <source>
        <dbReference type="SAM" id="MobiDB-lite"/>
    </source>
</evidence>
<dbReference type="GO" id="GO:0000981">
    <property type="term" value="F:DNA-binding transcription factor activity, RNA polymerase II-specific"/>
    <property type="evidence" value="ECO:0007669"/>
    <property type="project" value="InterPro"/>
</dbReference>
<feature type="compositionally biased region" description="Acidic residues" evidence="6">
    <location>
        <begin position="236"/>
        <end position="245"/>
    </location>
</feature>
<dbReference type="CDD" id="cd00086">
    <property type="entry name" value="homeodomain"/>
    <property type="match status" value="1"/>
</dbReference>
<evidence type="ECO:0000256" key="3">
    <source>
        <dbReference type="ARBA" id="ARBA00023242"/>
    </source>
</evidence>
<feature type="compositionally biased region" description="Basic and acidic residues" evidence="6">
    <location>
        <begin position="226"/>
        <end position="235"/>
    </location>
</feature>
<dbReference type="GO" id="GO:0005634">
    <property type="term" value="C:nucleus"/>
    <property type="evidence" value="ECO:0007669"/>
    <property type="project" value="UniProtKB-SubCell"/>
</dbReference>